<dbReference type="AlphaFoldDB" id="A0A8R7TL57"/>
<sequence>MLNAGFYQCYNGTAKGGEEEKEGDKLKKELLNFPWARSRSSSPNILHRSRSKEECASLLEDDDDDGDEAADDSAPAAPCWGNSSDLNGVGLCHPGIRSDNALASLLDSPPWVCGLSRLTPNSRTRFAAAVGLLTSGVESRTMGMPTVTGGLGCTAMCSGGCGCGGGMVACGKIPAEPK</sequence>
<keyword evidence="3" id="KW-1185">Reference proteome</keyword>
<name>A0A8R7TL57_TRIUA</name>
<dbReference type="EnsemblPlants" id="TuG1812G0200004458.01.T01">
    <property type="protein sequence ID" value="TuG1812G0200004458.01.T01.cds328812"/>
    <property type="gene ID" value="TuG1812G0200004458.01"/>
</dbReference>
<organism evidence="2 3">
    <name type="scientific">Triticum urartu</name>
    <name type="common">Red wild einkorn</name>
    <name type="synonym">Crithodium urartu</name>
    <dbReference type="NCBI Taxonomy" id="4572"/>
    <lineage>
        <taxon>Eukaryota</taxon>
        <taxon>Viridiplantae</taxon>
        <taxon>Streptophyta</taxon>
        <taxon>Embryophyta</taxon>
        <taxon>Tracheophyta</taxon>
        <taxon>Spermatophyta</taxon>
        <taxon>Magnoliopsida</taxon>
        <taxon>Liliopsida</taxon>
        <taxon>Poales</taxon>
        <taxon>Poaceae</taxon>
        <taxon>BOP clade</taxon>
        <taxon>Pooideae</taxon>
        <taxon>Triticodae</taxon>
        <taxon>Triticeae</taxon>
        <taxon>Triticinae</taxon>
        <taxon>Triticum</taxon>
    </lineage>
</organism>
<proteinExistence type="predicted"/>
<dbReference type="Proteomes" id="UP000015106">
    <property type="component" value="Chromosome 2"/>
</dbReference>
<evidence type="ECO:0000256" key="1">
    <source>
        <dbReference type="SAM" id="MobiDB-lite"/>
    </source>
</evidence>
<dbReference type="Gramene" id="TuG1812G0200004458.01.T01">
    <property type="protein sequence ID" value="TuG1812G0200004458.01.T01.cds328812"/>
    <property type="gene ID" value="TuG1812G0200004458.01"/>
</dbReference>
<reference evidence="2" key="3">
    <citation type="submission" date="2022-06" db="UniProtKB">
        <authorList>
            <consortium name="EnsemblPlants"/>
        </authorList>
    </citation>
    <scope>IDENTIFICATION</scope>
</reference>
<reference evidence="3" key="1">
    <citation type="journal article" date="2013" name="Nature">
        <title>Draft genome of the wheat A-genome progenitor Triticum urartu.</title>
        <authorList>
            <person name="Ling H.Q."/>
            <person name="Zhao S."/>
            <person name="Liu D."/>
            <person name="Wang J."/>
            <person name="Sun H."/>
            <person name="Zhang C."/>
            <person name="Fan H."/>
            <person name="Li D."/>
            <person name="Dong L."/>
            <person name="Tao Y."/>
            <person name="Gao C."/>
            <person name="Wu H."/>
            <person name="Li Y."/>
            <person name="Cui Y."/>
            <person name="Guo X."/>
            <person name="Zheng S."/>
            <person name="Wang B."/>
            <person name="Yu K."/>
            <person name="Liang Q."/>
            <person name="Yang W."/>
            <person name="Lou X."/>
            <person name="Chen J."/>
            <person name="Feng M."/>
            <person name="Jian J."/>
            <person name="Zhang X."/>
            <person name="Luo G."/>
            <person name="Jiang Y."/>
            <person name="Liu J."/>
            <person name="Wang Z."/>
            <person name="Sha Y."/>
            <person name="Zhang B."/>
            <person name="Wu H."/>
            <person name="Tang D."/>
            <person name="Shen Q."/>
            <person name="Xue P."/>
            <person name="Zou S."/>
            <person name="Wang X."/>
            <person name="Liu X."/>
            <person name="Wang F."/>
            <person name="Yang Y."/>
            <person name="An X."/>
            <person name="Dong Z."/>
            <person name="Zhang K."/>
            <person name="Zhang X."/>
            <person name="Luo M.C."/>
            <person name="Dvorak J."/>
            <person name="Tong Y."/>
            <person name="Wang J."/>
            <person name="Yang H."/>
            <person name="Li Z."/>
            <person name="Wang D."/>
            <person name="Zhang A."/>
            <person name="Wang J."/>
        </authorList>
    </citation>
    <scope>NUCLEOTIDE SEQUENCE</scope>
    <source>
        <strain evidence="3">cv. G1812</strain>
    </source>
</reference>
<evidence type="ECO:0000313" key="3">
    <source>
        <dbReference type="Proteomes" id="UP000015106"/>
    </source>
</evidence>
<accession>A0A8R7TL57</accession>
<protein>
    <submittedName>
        <fullName evidence="2">Uncharacterized protein</fullName>
    </submittedName>
</protein>
<reference evidence="2" key="2">
    <citation type="submission" date="2018-03" db="EMBL/GenBank/DDBJ databases">
        <title>The Triticum urartu genome reveals the dynamic nature of wheat genome evolution.</title>
        <authorList>
            <person name="Ling H."/>
            <person name="Ma B."/>
            <person name="Shi X."/>
            <person name="Liu H."/>
            <person name="Dong L."/>
            <person name="Sun H."/>
            <person name="Cao Y."/>
            <person name="Gao Q."/>
            <person name="Zheng S."/>
            <person name="Li Y."/>
            <person name="Yu Y."/>
            <person name="Du H."/>
            <person name="Qi M."/>
            <person name="Li Y."/>
            <person name="Yu H."/>
            <person name="Cui Y."/>
            <person name="Wang N."/>
            <person name="Chen C."/>
            <person name="Wu H."/>
            <person name="Zhao Y."/>
            <person name="Zhang J."/>
            <person name="Li Y."/>
            <person name="Zhou W."/>
            <person name="Zhang B."/>
            <person name="Hu W."/>
            <person name="Eijk M."/>
            <person name="Tang J."/>
            <person name="Witsenboer H."/>
            <person name="Zhao S."/>
            <person name="Li Z."/>
            <person name="Zhang A."/>
            <person name="Wang D."/>
            <person name="Liang C."/>
        </authorList>
    </citation>
    <scope>NUCLEOTIDE SEQUENCE [LARGE SCALE GENOMIC DNA]</scope>
    <source>
        <strain evidence="2">cv. G1812</strain>
    </source>
</reference>
<feature type="compositionally biased region" description="Acidic residues" evidence="1">
    <location>
        <begin position="59"/>
        <end position="71"/>
    </location>
</feature>
<evidence type="ECO:0000313" key="2">
    <source>
        <dbReference type="EnsemblPlants" id="TuG1812G0200004458.01.T01.cds328812"/>
    </source>
</evidence>
<feature type="region of interest" description="Disordered" evidence="1">
    <location>
        <begin position="59"/>
        <end position="78"/>
    </location>
</feature>